<dbReference type="AlphaFoldDB" id="A0A239CC20"/>
<keyword evidence="3" id="KW-0378">Hydrolase</keyword>
<accession>A0A239CC20</accession>
<dbReference type="RefSeq" id="WP_425445399.1">
    <property type="nucleotide sequence ID" value="NZ_FZOY01000001.1"/>
</dbReference>
<proteinExistence type="predicted"/>
<dbReference type="GO" id="GO:0004527">
    <property type="term" value="F:exonuclease activity"/>
    <property type="evidence" value="ECO:0007669"/>
    <property type="project" value="UniProtKB-KW"/>
</dbReference>
<dbReference type="EMBL" id="FZOY01000001">
    <property type="protein sequence ID" value="SNS17765.1"/>
    <property type="molecule type" value="Genomic_DNA"/>
</dbReference>
<dbReference type="Gene3D" id="3.60.10.10">
    <property type="entry name" value="Endonuclease/exonuclease/phosphatase"/>
    <property type="match status" value="1"/>
</dbReference>
<keyword evidence="4" id="KW-1185">Reference proteome</keyword>
<name>A0A239CC20_9RHOB</name>
<evidence type="ECO:0000313" key="4">
    <source>
        <dbReference type="Proteomes" id="UP000198426"/>
    </source>
</evidence>
<sequence length="357" mass="37320">MLVTLPFATAAETVRVATYTVELSRKGPGLLLRDILRGEDEQVAAVVGVIARVHPDILLLTGFDVDHGNAALSALADRMAEAGAPYPHRFSLRSNAGMATGLDLDGNGRAGEPRDAQGYGRFAGQGGMAILSRFPVLADEVTDFSALLWKDLPGAHLPEAEGVPFPSEAALALQRLSSTGHWVVPVALPGGGRLHLLAYAATPPVFDGPEDRNGLRSADETALWQRYLDGALGPAPPERDFVILGKVNLDPLDGDGRHAAVRALLSDPRLQDPAPTGEGGALNPTAGHHGAPELDTADWPEPAEGGPGNLRVDYVLPAAGMRVLAAGVHWPSGGLAGEEAAAASRHRLVWADLEPEG</sequence>
<keyword evidence="3" id="KW-0255">Endonuclease</keyword>
<gene>
    <name evidence="3" type="ORF">SAMN05421757_101209</name>
</gene>
<keyword evidence="3" id="KW-0540">Nuclease</keyword>
<protein>
    <submittedName>
        <fullName evidence="3">Endonuclease/Exonuclease/phosphatase family protein</fullName>
    </submittedName>
</protein>
<reference evidence="3 4" key="1">
    <citation type="submission" date="2017-06" db="EMBL/GenBank/DDBJ databases">
        <authorList>
            <person name="Kim H.J."/>
            <person name="Triplett B.A."/>
        </authorList>
    </citation>
    <scope>NUCLEOTIDE SEQUENCE [LARGE SCALE GENOMIC DNA]</scope>
    <source>
        <strain evidence="3 4">DSM 29339</strain>
    </source>
</reference>
<evidence type="ECO:0000256" key="1">
    <source>
        <dbReference type="SAM" id="MobiDB-lite"/>
    </source>
</evidence>
<organism evidence="3 4">
    <name type="scientific">Tropicimonas sediminicola</name>
    <dbReference type="NCBI Taxonomy" id="1031541"/>
    <lineage>
        <taxon>Bacteria</taxon>
        <taxon>Pseudomonadati</taxon>
        <taxon>Pseudomonadota</taxon>
        <taxon>Alphaproteobacteria</taxon>
        <taxon>Rhodobacterales</taxon>
        <taxon>Roseobacteraceae</taxon>
        <taxon>Tropicimonas</taxon>
    </lineage>
</organism>
<dbReference type="InterPro" id="IPR005135">
    <property type="entry name" value="Endo/exonuclease/phosphatase"/>
</dbReference>
<dbReference type="GO" id="GO:0004519">
    <property type="term" value="F:endonuclease activity"/>
    <property type="evidence" value="ECO:0007669"/>
    <property type="project" value="UniProtKB-KW"/>
</dbReference>
<keyword evidence="3" id="KW-0269">Exonuclease</keyword>
<evidence type="ECO:0000313" key="3">
    <source>
        <dbReference type="EMBL" id="SNS17765.1"/>
    </source>
</evidence>
<dbReference type="SUPFAM" id="SSF56219">
    <property type="entry name" value="DNase I-like"/>
    <property type="match status" value="1"/>
</dbReference>
<dbReference type="Proteomes" id="UP000198426">
    <property type="component" value="Unassembled WGS sequence"/>
</dbReference>
<dbReference type="InterPro" id="IPR036691">
    <property type="entry name" value="Endo/exonu/phosph_ase_sf"/>
</dbReference>
<dbReference type="Pfam" id="PF03372">
    <property type="entry name" value="Exo_endo_phos"/>
    <property type="match status" value="1"/>
</dbReference>
<evidence type="ECO:0000259" key="2">
    <source>
        <dbReference type="Pfam" id="PF03372"/>
    </source>
</evidence>
<feature type="domain" description="Endonuclease/exonuclease/phosphatase" evidence="2">
    <location>
        <begin position="39"/>
        <end position="346"/>
    </location>
</feature>
<feature type="region of interest" description="Disordered" evidence="1">
    <location>
        <begin position="267"/>
        <end position="306"/>
    </location>
</feature>